<dbReference type="RefSeq" id="WP_112993109.1">
    <property type="nucleotide sequence ID" value="NZ_PTLZ01000005.1"/>
</dbReference>
<keyword evidence="4" id="KW-1185">Reference proteome</keyword>
<accession>A0A4R6G4S1</accession>
<dbReference type="AlphaFoldDB" id="A0A4R6G4S1"/>
<evidence type="ECO:0000259" key="2">
    <source>
        <dbReference type="Pfam" id="PF04536"/>
    </source>
</evidence>
<organism evidence="3 4">
    <name type="scientific">Herminiimonas fonticola</name>
    <dbReference type="NCBI Taxonomy" id="303380"/>
    <lineage>
        <taxon>Bacteria</taxon>
        <taxon>Pseudomonadati</taxon>
        <taxon>Pseudomonadota</taxon>
        <taxon>Betaproteobacteria</taxon>
        <taxon>Burkholderiales</taxon>
        <taxon>Oxalobacteraceae</taxon>
        <taxon>Herminiimonas</taxon>
    </lineage>
</organism>
<protein>
    <submittedName>
        <fullName evidence="3">TLP18.3/Psb32/MOLO-1 phosphatase superfamily protein</fullName>
    </submittedName>
</protein>
<reference evidence="3 4" key="1">
    <citation type="submission" date="2019-03" db="EMBL/GenBank/DDBJ databases">
        <title>Genomic Encyclopedia of Type Strains, Phase IV (KMG-IV): sequencing the most valuable type-strain genomes for metagenomic binning, comparative biology and taxonomic classification.</title>
        <authorList>
            <person name="Goeker M."/>
        </authorList>
    </citation>
    <scope>NUCLEOTIDE SEQUENCE [LARGE SCALE GENOMIC DNA]</scope>
    <source>
        <strain evidence="3 4">DSM 18555</strain>
    </source>
</reference>
<evidence type="ECO:0000313" key="3">
    <source>
        <dbReference type="EMBL" id="TDN89501.1"/>
    </source>
</evidence>
<feature type="compositionally biased region" description="Polar residues" evidence="1">
    <location>
        <begin position="152"/>
        <end position="170"/>
    </location>
</feature>
<name>A0A4R6G4S1_9BURK</name>
<sequence length="170" mass="19070">MNKFSRAWQHAKTTKTHGKKAFPSATLAAIQAIIAEGENKHRAEVRLIIEPSLDLTAVMNGMTSRQRAGELFTDYRIWDTEENCGVLIYINLADHQVEIIADRGIARLVSNDHWQAVCKTMTHGFAQGLYHDSTLNGLQQLNAILKKYFPESESTQGPQPNQLSNQPILL</sequence>
<gene>
    <name evidence="3" type="ORF">EV677_1558</name>
</gene>
<dbReference type="InterPro" id="IPR007621">
    <property type="entry name" value="TPM_dom"/>
</dbReference>
<evidence type="ECO:0000256" key="1">
    <source>
        <dbReference type="SAM" id="MobiDB-lite"/>
    </source>
</evidence>
<dbReference type="Gene3D" id="3.10.310.50">
    <property type="match status" value="1"/>
</dbReference>
<feature type="region of interest" description="Disordered" evidence="1">
    <location>
        <begin position="151"/>
        <end position="170"/>
    </location>
</feature>
<dbReference type="PANTHER" id="PTHR30373:SF8">
    <property type="entry name" value="BLL7265 PROTEIN"/>
    <property type="match status" value="1"/>
</dbReference>
<proteinExistence type="predicted"/>
<dbReference type="Proteomes" id="UP000294737">
    <property type="component" value="Unassembled WGS sequence"/>
</dbReference>
<dbReference type="OrthoDB" id="5683663at2"/>
<comment type="caution">
    <text evidence="3">The sequence shown here is derived from an EMBL/GenBank/DDBJ whole genome shotgun (WGS) entry which is preliminary data.</text>
</comment>
<dbReference type="Pfam" id="PF04536">
    <property type="entry name" value="TPM_phosphatase"/>
    <property type="match status" value="1"/>
</dbReference>
<evidence type="ECO:0000313" key="4">
    <source>
        <dbReference type="Proteomes" id="UP000294737"/>
    </source>
</evidence>
<feature type="domain" description="TPM" evidence="2">
    <location>
        <begin position="21"/>
        <end position="143"/>
    </location>
</feature>
<dbReference type="EMBL" id="SNWF01000005">
    <property type="protein sequence ID" value="TDN89501.1"/>
    <property type="molecule type" value="Genomic_DNA"/>
</dbReference>
<dbReference type="PANTHER" id="PTHR30373">
    <property type="entry name" value="UPF0603 PROTEIN YGCG"/>
    <property type="match status" value="1"/>
</dbReference>